<keyword evidence="1" id="KW-1133">Transmembrane helix</keyword>
<gene>
    <name evidence="2" type="ORF">H9632_12405</name>
</gene>
<reference evidence="2 3" key="1">
    <citation type="submission" date="2020-08" db="EMBL/GenBank/DDBJ databases">
        <title>A Genomic Blueprint of the Chicken Gut Microbiome.</title>
        <authorList>
            <person name="Gilroy R."/>
            <person name="Ravi A."/>
            <person name="Getino M."/>
            <person name="Pursley I."/>
            <person name="Horton D.L."/>
            <person name="Alikhan N.-F."/>
            <person name="Baker D."/>
            <person name="Gharbi K."/>
            <person name="Hall N."/>
            <person name="Watson M."/>
            <person name="Adriaenssens E.M."/>
            <person name="Foster-Nyarko E."/>
            <person name="Jarju S."/>
            <person name="Secka A."/>
            <person name="Antonio M."/>
            <person name="Oren A."/>
            <person name="Chaudhuri R."/>
            <person name="La Ragione R.M."/>
            <person name="Hildebrand F."/>
            <person name="Pallen M.J."/>
        </authorList>
    </citation>
    <scope>NUCLEOTIDE SEQUENCE [LARGE SCALE GENOMIC DNA]</scope>
    <source>
        <strain evidence="2 3">Sa1YVA6</strain>
    </source>
</reference>
<feature type="transmembrane region" description="Helical" evidence="1">
    <location>
        <begin position="155"/>
        <end position="173"/>
    </location>
</feature>
<evidence type="ECO:0000313" key="2">
    <source>
        <dbReference type="EMBL" id="MBD8033864.1"/>
    </source>
</evidence>
<keyword evidence="1" id="KW-0812">Transmembrane</keyword>
<organism evidence="2 3">
    <name type="scientific">Solibacillus merdavium</name>
    <dbReference type="NCBI Taxonomy" id="2762218"/>
    <lineage>
        <taxon>Bacteria</taxon>
        <taxon>Bacillati</taxon>
        <taxon>Bacillota</taxon>
        <taxon>Bacilli</taxon>
        <taxon>Bacillales</taxon>
        <taxon>Caryophanaceae</taxon>
        <taxon>Solibacillus</taxon>
    </lineage>
</organism>
<comment type="caution">
    <text evidence="2">The sequence shown here is derived from an EMBL/GenBank/DDBJ whole genome shotgun (WGS) entry which is preliminary data.</text>
</comment>
<keyword evidence="3" id="KW-1185">Reference proteome</keyword>
<feature type="transmembrane region" description="Helical" evidence="1">
    <location>
        <begin position="130"/>
        <end position="149"/>
    </location>
</feature>
<keyword evidence="1" id="KW-0472">Membrane</keyword>
<accession>A0ABR8XPQ2</accession>
<feature type="transmembrane region" description="Helical" evidence="1">
    <location>
        <begin position="49"/>
        <end position="66"/>
    </location>
</feature>
<evidence type="ECO:0000256" key="1">
    <source>
        <dbReference type="SAM" id="Phobius"/>
    </source>
</evidence>
<sequence length="201" mass="22866">MMKIKNKIPDYIVCIFLGVSLGAISKYLDTIAIVDGSWWLGVLSYFGDLFTRLGIWVLIATFIAAYSRTFIRSAINTFLFFMGMLVSYYIYSAYLFGFFPTSYFILWGTVALASPVLGIIVWGAKNKKPLYFGLPALPMGLMLSLSLGMGLFYISLNYIEELIMYIILCIIFYKDPKQMVITIVLSFVIGFITEQIIPFHF</sequence>
<evidence type="ECO:0000313" key="3">
    <source>
        <dbReference type="Proteomes" id="UP000600565"/>
    </source>
</evidence>
<proteinExistence type="predicted"/>
<protein>
    <submittedName>
        <fullName evidence="2">Uncharacterized protein</fullName>
    </submittedName>
</protein>
<dbReference type="Proteomes" id="UP000600565">
    <property type="component" value="Unassembled WGS sequence"/>
</dbReference>
<dbReference type="EMBL" id="JACSPW010000011">
    <property type="protein sequence ID" value="MBD8033864.1"/>
    <property type="molecule type" value="Genomic_DNA"/>
</dbReference>
<name>A0ABR8XPQ2_9BACL</name>
<feature type="transmembrane region" description="Helical" evidence="1">
    <location>
        <begin position="104"/>
        <end position="123"/>
    </location>
</feature>
<feature type="transmembrane region" description="Helical" evidence="1">
    <location>
        <begin position="180"/>
        <end position="199"/>
    </location>
</feature>
<feature type="transmembrane region" description="Helical" evidence="1">
    <location>
        <begin position="78"/>
        <end position="98"/>
    </location>
</feature>